<feature type="region of interest" description="Disordered" evidence="1">
    <location>
        <begin position="207"/>
        <end position="233"/>
    </location>
</feature>
<dbReference type="SUPFAM" id="SSF55486">
    <property type="entry name" value="Metalloproteases ('zincins'), catalytic domain"/>
    <property type="match status" value="1"/>
</dbReference>
<reference evidence="3 4" key="1">
    <citation type="journal article" date="2023" name="Arcadia Sci">
        <title>De novo assembly of a long-read Amblyomma americanum tick genome.</title>
        <authorList>
            <person name="Chou S."/>
            <person name="Poskanzer K.E."/>
            <person name="Rollins M."/>
            <person name="Thuy-Boun P.S."/>
        </authorList>
    </citation>
    <scope>NUCLEOTIDE SEQUENCE [LARGE SCALE GENOMIC DNA]</scope>
    <source>
        <strain evidence="3">F_SG_1</strain>
        <tissue evidence="3">Salivary glands</tissue>
    </source>
</reference>
<keyword evidence="4" id="KW-1185">Reference proteome</keyword>
<dbReference type="Proteomes" id="UP001321473">
    <property type="component" value="Unassembled WGS sequence"/>
</dbReference>
<evidence type="ECO:0008006" key="5">
    <source>
        <dbReference type="Google" id="ProtNLM"/>
    </source>
</evidence>
<organism evidence="3 4">
    <name type="scientific">Amblyomma americanum</name>
    <name type="common">Lone star tick</name>
    <dbReference type="NCBI Taxonomy" id="6943"/>
    <lineage>
        <taxon>Eukaryota</taxon>
        <taxon>Metazoa</taxon>
        <taxon>Ecdysozoa</taxon>
        <taxon>Arthropoda</taxon>
        <taxon>Chelicerata</taxon>
        <taxon>Arachnida</taxon>
        <taxon>Acari</taxon>
        <taxon>Parasitiformes</taxon>
        <taxon>Ixodida</taxon>
        <taxon>Ixodoidea</taxon>
        <taxon>Ixodidae</taxon>
        <taxon>Amblyomminae</taxon>
        <taxon>Amblyomma</taxon>
    </lineage>
</organism>
<dbReference type="GO" id="GO:0004222">
    <property type="term" value="F:metalloendopeptidase activity"/>
    <property type="evidence" value="ECO:0007669"/>
    <property type="project" value="InterPro"/>
</dbReference>
<name>A0AAQ4E3D7_AMBAM</name>
<comment type="caution">
    <text evidence="3">The sequence shown here is derived from an EMBL/GenBank/DDBJ whole genome shotgun (WGS) entry which is preliminary data.</text>
</comment>
<evidence type="ECO:0000313" key="4">
    <source>
        <dbReference type="Proteomes" id="UP001321473"/>
    </source>
</evidence>
<feature type="signal peptide" evidence="2">
    <location>
        <begin position="1"/>
        <end position="22"/>
    </location>
</feature>
<dbReference type="GO" id="GO:0006508">
    <property type="term" value="P:proteolysis"/>
    <property type="evidence" value="ECO:0007669"/>
    <property type="project" value="InterPro"/>
</dbReference>
<feature type="chain" id="PRO_5042846345" description="M13 family peptidase" evidence="2">
    <location>
        <begin position="23"/>
        <end position="632"/>
    </location>
</feature>
<evidence type="ECO:0000256" key="1">
    <source>
        <dbReference type="SAM" id="MobiDB-lite"/>
    </source>
</evidence>
<keyword evidence="2" id="KW-0732">Signal</keyword>
<dbReference type="AlphaFoldDB" id="A0AAQ4E3D7"/>
<dbReference type="InterPro" id="IPR024079">
    <property type="entry name" value="MetalloPept_cat_dom_sf"/>
</dbReference>
<dbReference type="PROSITE" id="PS51885">
    <property type="entry name" value="NEPRILYSIN"/>
    <property type="match status" value="1"/>
</dbReference>
<protein>
    <recommendedName>
        <fullName evidence="5">M13 family peptidase</fullName>
    </recommendedName>
</protein>
<dbReference type="EMBL" id="JARKHS020022933">
    <property type="protein sequence ID" value="KAK8769217.1"/>
    <property type="molecule type" value="Genomic_DNA"/>
</dbReference>
<gene>
    <name evidence="3" type="ORF">V5799_014318</name>
</gene>
<proteinExistence type="predicted"/>
<accession>A0AAQ4E3D7</accession>
<dbReference type="InterPro" id="IPR000718">
    <property type="entry name" value="Peptidase_M13"/>
</dbReference>
<evidence type="ECO:0000256" key="2">
    <source>
        <dbReference type="SAM" id="SignalP"/>
    </source>
</evidence>
<sequence>MIAVVILVFITGLAFLLESVWNWSPDRNDTKPLPHPGGDLLGGVSCNSTLCTRYAGLIMSCMARADKSPCEGLSGFVCGEGLCYGRPIQGLVRGFLRSLAAEALATWRPRGDRDWTAIDRTAALYKACRQSAEPDVEAQNYNRYDADVGELSPFLTANESAGELATRLAAGYQDGAFFWLDVASIRGQKRRLQLKANTQYLQYAESRDSIGHRRRRRSPGATEDSEKSRTPDVGRNILHLRDRVYTVWKKAGNLRAYSPQVAAVRELDRHGLSSAILMEVLNQSNASQFLEAERIEVANGALLPFLAEVLRIENVKEYVAWEFVRHSRACGVSIRIEEKTLTNSCFDCVERVAGLAAHAPFLIASHDAVHQAKISFFLRGVRDFMVTAISEASWLPSKQQERMTTRVYGMEFVLGVPARHNGTRQLNGYYDYLPPGTGSFARDYSDAVRAFWNWSLRRASDPFPLLSSVPNVLSANSTVYIPAVALVPPLFDYDDSEPKNYGFIGVAVIRAVAHSLGLTGLQPLPDPYDVETTAHFDDVGRCLRLNRSMRSYSSRLADVMAVGAALRALGKRRKEHRSDGGDRLLFNSCLLMCTVQDPRRCDEPARQTGLFQDLFRCPRQSPMTTASQCAVW</sequence>
<dbReference type="Gene3D" id="3.40.390.10">
    <property type="entry name" value="Collagenase (Catalytic Domain)"/>
    <property type="match status" value="1"/>
</dbReference>
<evidence type="ECO:0000313" key="3">
    <source>
        <dbReference type="EMBL" id="KAK8769217.1"/>
    </source>
</evidence>